<protein>
    <recommendedName>
        <fullName evidence="3">beta-N-acetylhexosaminidase</fullName>
        <ecNumber evidence="3">3.2.1.52</ecNumber>
    </recommendedName>
</protein>
<dbReference type="PANTHER" id="PTHR30480">
    <property type="entry name" value="BETA-HEXOSAMINIDASE-RELATED"/>
    <property type="match status" value="1"/>
</dbReference>
<comment type="similarity">
    <text evidence="2 6">Belongs to the glycosyl hydrolase 3 family.</text>
</comment>
<dbReference type="Gene3D" id="3.20.20.300">
    <property type="entry name" value="Glycoside hydrolase, family 3, N-terminal domain"/>
    <property type="match status" value="1"/>
</dbReference>
<dbReference type="InterPro" id="IPR036962">
    <property type="entry name" value="Glyco_hydro_3_N_sf"/>
</dbReference>
<dbReference type="Proteomes" id="UP000619534">
    <property type="component" value="Unassembled WGS sequence"/>
</dbReference>
<keyword evidence="11" id="KW-1185">Reference proteome</keyword>
<evidence type="ECO:0000259" key="9">
    <source>
        <dbReference type="Pfam" id="PF01915"/>
    </source>
</evidence>
<evidence type="ECO:0000313" key="11">
    <source>
        <dbReference type="Proteomes" id="UP000619534"/>
    </source>
</evidence>
<evidence type="ECO:0000259" key="8">
    <source>
        <dbReference type="Pfam" id="PF00933"/>
    </source>
</evidence>
<evidence type="ECO:0000256" key="3">
    <source>
        <dbReference type="ARBA" id="ARBA00012663"/>
    </source>
</evidence>
<dbReference type="Pfam" id="PF00933">
    <property type="entry name" value="Glyco_hydro_3"/>
    <property type="match status" value="1"/>
</dbReference>
<name>A0ABQ1NUG5_9BACI</name>
<dbReference type="Gene3D" id="3.40.50.1700">
    <property type="entry name" value="Glycoside hydrolase family 3 C-terminal domain"/>
    <property type="match status" value="1"/>
</dbReference>
<dbReference type="SUPFAM" id="SSF52279">
    <property type="entry name" value="Beta-D-glucan exohydrolase, C-terminal domain"/>
    <property type="match status" value="1"/>
</dbReference>
<dbReference type="SUPFAM" id="SSF51445">
    <property type="entry name" value="(Trans)glycosidases"/>
    <property type="match status" value="1"/>
</dbReference>
<dbReference type="EC" id="3.2.1.52" evidence="3"/>
<feature type="chain" id="PRO_5046022625" description="beta-N-acetylhexosaminidase" evidence="7">
    <location>
        <begin position="27"/>
        <end position="591"/>
    </location>
</feature>
<evidence type="ECO:0000256" key="5">
    <source>
        <dbReference type="ARBA" id="ARBA00023295"/>
    </source>
</evidence>
<evidence type="ECO:0000256" key="6">
    <source>
        <dbReference type="RuleBase" id="RU361161"/>
    </source>
</evidence>
<dbReference type="InterPro" id="IPR036881">
    <property type="entry name" value="Glyco_hydro_3_C_sf"/>
</dbReference>
<sequence length="591" mass="64042">MILRQLYKSIIVLMAFVMLFPSFTNASWDDPTKPGWDDEEARKGWIQSKIQHMTLEEKVGQLFMVHVYGETPTDPNYEDTNLSRNRGAKNFKEMIEKYHIGGVIYFNWTANIGTPIDFEQVNALSNGLQEIAMDQRMPIPLMIATDQEGGVVARVTEPATVFPGNMALGATRSTDYARQSSEIMGMELMSLGINMDLAPVLDVNVNPENPVIGVRSYSENPDLVADMGAAQVEGYQNENVMATAKHFPGHGDTNVDSHYGLPIINHDLETLHEVDLKPFKAAIDAGIDAIMPAHIVVPALDDSGLPATLSKPILTDLLRGEMGFDGVIITDSLGMSGANVVPADRVPVEAFKAGADILLNPPNVPLAYDAMMDAVESGEISEKRVDESVFRILETKFKRGLFHDAGVSPEAIENIGLEENLELADQMTEESITLVKNEDVLPLDSESEVFVTGPSIGNPGLLGDLLGERGIIAGSYATGTSPTASQIANAVEQAADADTVIVTAYTANTNAAQQQLVSELKDAGKEVIVASMRNPYDIMAFPEVDANVLTYGFRDISVEALAKVLIGEVNPTGKLPVTIPELYEYGHGLSY</sequence>
<organism evidence="10 11">
    <name type="scientific">Thalassobacillus devorans</name>
    <dbReference type="NCBI Taxonomy" id="279813"/>
    <lineage>
        <taxon>Bacteria</taxon>
        <taxon>Bacillati</taxon>
        <taxon>Bacillota</taxon>
        <taxon>Bacilli</taxon>
        <taxon>Bacillales</taxon>
        <taxon>Bacillaceae</taxon>
        <taxon>Thalassobacillus</taxon>
    </lineage>
</organism>
<evidence type="ECO:0000256" key="7">
    <source>
        <dbReference type="SAM" id="SignalP"/>
    </source>
</evidence>
<evidence type="ECO:0000256" key="1">
    <source>
        <dbReference type="ARBA" id="ARBA00001231"/>
    </source>
</evidence>
<evidence type="ECO:0000313" key="10">
    <source>
        <dbReference type="EMBL" id="GGC83600.1"/>
    </source>
</evidence>
<dbReference type="InterPro" id="IPR050226">
    <property type="entry name" value="NagZ_Beta-hexosaminidase"/>
</dbReference>
<comment type="catalytic activity">
    <reaction evidence="1">
        <text>Hydrolysis of terminal non-reducing N-acetyl-D-hexosamine residues in N-acetyl-beta-D-hexosaminides.</text>
        <dbReference type="EC" id="3.2.1.52"/>
    </reaction>
</comment>
<keyword evidence="4 6" id="KW-0378">Hydrolase</keyword>
<feature type="domain" description="Glycoside hydrolase family 3 N-terminal" evidence="8">
    <location>
        <begin position="54"/>
        <end position="394"/>
    </location>
</feature>
<dbReference type="PANTHER" id="PTHR30480:SF13">
    <property type="entry name" value="BETA-HEXOSAMINIDASE"/>
    <property type="match status" value="1"/>
</dbReference>
<proteinExistence type="inferred from homology"/>
<evidence type="ECO:0000256" key="4">
    <source>
        <dbReference type="ARBA" id="ARBA00022801"/>
    </source>
</evidence>
<dbReference type="InterPro" id="IPR019800">
    <property type="entry name" value="Glyco_hydro_3_AS"/>
</dbReference>
<feature type="signal peptide" evidence="7">
    <location>
        <begin position="1"/>
        <end position="26"/>
    </location>
</feature>
<dbReference type="Pfam" id="PF01915">
    <property type="entry name" value="Glyco_hydro_3_C"/>
    <property type="match status" value="1"/>
</dbReference>
<dbReference type="InterPro" id="IPR001764">
    <property type="entry name" value="Glyco_hydro_3_N"/>
</dbReference>
<dbReference type="EMBL" id="BMCJ01000002">
    <property type="protein sequence ID" value="GGC83600.1"/>
    <property type="molecule type" value="Genomic_DNA"/>
</dbReference>
<dbReference type="InterPro" id="IPR002772">
    <property type="entry name" value="Glyco_hydro_3_C"/>
</dbReference>
<accession>A0ABQ1NUG5</accession>
<feature type="domain" description="Glycoside hydrolase family 3 C-terminal" evidence="9">
    <location>
        <begin position="432"/>
        <end position="581"/>
    </location>
</feature>
<evidence type="ECO:0000256" key="2">
    <source>
        <dbReference type="ARBA" id="ARBA00005336"/>
    </source>
</evidence>
<dbReference type="PRINTS" id="PR00133">
    <property type="entry name" value="GLHYDRLASE3"/>
</dbReference>
<gene>
    <name evidence="10" type="ORF">GCM10007216_12790</name>
</gene>
<keyword evidence="7" id="KW-0732">Signal</keyword>
<dbReference type="PROSITE" id="PS00775">
    <property type="entry name" value="GLYCOSYL_HYDROL_F3"/>
    <property type="match status" value="1"/>
</dbReference>
<keyword evidence="5 6" id="KW-0326">Glycosidase</keyword>
<dbReference type="InterPro" id="IPR017853">
    <property type="entry name" value="GH"/>
</dbReference>
<reference evidence="11" key="1">
    <citation type="journal article" date="2019" name="Int. J. Syst. Evol. Microbiol.">
        <title>The Global Catalogue of Microorganisms (GCM) 10K type strain sequencing project: providing services to taxonomists for standard genome sequencing and annotation.</title>
        <authorList>
            <consortium name="The Broad Institute Genomics Platform"/>
            <consortium name="The Broad Institute Genome Sequencing Center for Infectious Disease"/>
            <person name="Wu L."/>
            <person name="Ma J."/>
        </authorList>
    </citation>
    <scope>NUCLEOTIDE SEQUENCE [LARGE SCALE GENOMIC DNA]</scope>
    <source>
        <strain evidence="11">CCM 7282</strain>
    </source>
</reference>
<comment type="caution">
    <text evidence="10">The sequence shown here is derived from an EMBL/GenBank/DDBJ whole genome shotgun (WGS) entry which is preliminary data.</text>
</comment>